<accession>A0A0D1X3Y4</accession>
<reference evidence="2 3" key="1">
    <citation type="submission" date="2015-01" db="EMBL/GenBank/DDBJ databases">
        <title>The Genome Sequence of Exophiala sideris CBS121828.</title>
        <authorList>
            <consortium name="The Broad Institute Genomics Platform"/>
            <person name="Cuomo C."/>
            <person name="de Hoog S."/>
            <person name="Gorbushina A."/>
            <person name="Stielow B."/>
            <person name="Teixiera M."/>
            <person name="Abouelleil A."/>
            <person name="Chapman S.B."/>
            <person name="Priest M."/>
            <person name="Young S.K."/>
            <person name="Wortman J."/>
            <person name="Nusbaum C."/>
            <person name="Birren B."/>
        </authorList>
    </citation>
    <scope>NUCLEOTIDE SEQUENCE [LARGE SCALE GENOMIC DNA]</scope>
    <source>
        <strain evidence="2 3">CBS 121828</strain>
    </source>
</reference>
<evidence type="ECO:0008006" key="4">
    <source>
        <dbReference type="Google" id="ProtNLM"/>
    </source>
</evidence>
<dbReference type="OrthoDB" id="5355126at2759"/>
<sequence>MSNRGLQVAGLALAGGVGYYLYNAGGDPKVAEKKMEADAHRLSAQIKNDLPGSMASKGKEAEKRGEALTASVGREFDRTSAEAKAKLAEAEAKAKEVGQKASKEANAAIDKFDKTVEKEAAKAKSGISSWFGGK</sequence>
<evidence type="ECO:0000313" key="3">
    <source>
        <dbReference type="Proteomes" id="UP000053599"/>
    </source>
</evidence>
<gene>
    <name evidence="2" type="ORF">PV11_04445</name>
</gene>
<protein>
    <recommendedName>
        <fullName evidence="4">Calcofluor white hypersensitive protein</fullName>
    </recommendedName>
</protein>
<organism evidence="2 3">
    <name type="scientific">Exophiala sideris</name>
    <dbReference type="NCBI Taxonomy" id="1016849"/>
    <lineage>
        <taxon>Eukaryota</taxon>
        <taxon>Fungi</taxon>
        <taxon>Dikarya</taxon>
        <taxon>Ascomycota</taxon>
        <taxon>Pezizomycotina</taxon>
        <taxon>Eurotiomycetes</taxon>
        <taxon>Chaetothyriomycetidae</taxon>
        <taxon>Chaetothyriales</taxon>
        <taxon>Herpotrichiellaceae</taxon>
        <taxon>Exophiala</taxon>
    </lineage>
</organism>
<dbReference type="HOGENOM" id="CLU_129945_1_0_1"/>
<feature type="region of interest" description="Disordered" evidence="1">
    <location>
        <begin position="44"/>
        <end position="74"/>
    </location>
</feature>
<dbReference type="AlphaFoldDB" id="A0A0D1X3Y4"/>
<dbReference type="EMBL" id="KN846952">
    <property type="protein sequence ID" value="KIV82326.1"/>
    <property type="molecule type" value="Genomic_DNA"/>
</dbReference>
<proteinExistence type="predicted"/>
<evidence type="ECO:0000313" key="2">
    <source>
        <dbReference type="EMBL" id="KIV82326.1"/>
    </source>
</evidence>
<feature type="compositionally biased region" description="Basic and acidic residues" evidence="1">
    <location>
        <begin position="57"/>
        <end position="66"/>
    </location>
</feature>
<name>A0A0D1X3Y4_9EURO</name>
<evidence type="ECO:0000256" key="1">
    <source>
        <dbReference type="SAM" id="MobiDB-lite"/>
    </source>
</evidence>
<dbReference type="Proteomes" id="UP000053599">
    <property type="component" value="Unassembled WGS sequence"/>
</dbReference>